<evidence type="ECO:0000256" key="2">
    <source>
        <dbReference type="ARBA" id="ARBA00007362"/>
    </source>
</evidence>
<evidence type="ECO:0000259" key="7">
    <source>
        <dbReference type="Pfam" id="PF00892"/>
    </source>
</evidence>
<feature type="transmembrane region" description="Helical" evidence="6">
    <location>
        <begin position="193"/>
        <end position="212"/>
    </location>
</feature>
<reference evidence="8 9" key="1">
    <citation type="submission" date="2017-02" db="EMBL/GenBank/DDBJ databases">
        <authorList>
            <person name="Peterson S.W."/>
        </authorList>
    </citation>
    <scope>NUCLEOTIDE SEQUENCE [LARGE SCALE GENOMIC DNA]</scope>
    <source>
        <strain evidence="8 9">B Ar 00.02</strain>
    </source>
</reference>
<accession>A0A1R4FQW0</accession>
<dbReference type="InterPro" id="IPR037185">
    <property type="entry name" value="EmrE-like"/>
</dbReference>
<feature type="domain" description="EamA" evidence="7">
    <location>
        <begin position="2"/>
        <end position="119"/>
    </location>
</feature>
<dbReference type="InterPro" id="IPR050638">
    <property type="entry name" value="AA-Vitamin_Transporters"/>
</dbReference>
<comment type="similarity">
    <text evidence="2">Belongs to the EamA transporter family.</text>
</comment>
<feature type="transmembrane region" description="Helical" evidence="6">
    <location>
        <begin position="160"/>
        <end position="181"/>
    </location>
</feature>
<evidence type="ECO:0000256" key="4">
    <source>
        <dbReference type="ARBA" id="ARBA00022989"/>
    </source>
</evidence>
<keyword evidence="3 6" id="KW-0812">Transmembrane</keyword>
<feature type="domain" description="EamA" evidence="7">
    <location>
        <begin position="130"/>
        <end position="260"/>
    </location>
</feature>
<dbReference type="EMBL" id="FUHW01000022">
    <property type="protein sequence ID" value="SJM58315.1"/>
    <property type="molecule type" value="Genomic_DNA"/>
</dbReference>
<protein>
    <submittedName>
        <fullName evidence="8">Permease of the drug/metabolite transporter (DMT) superfamily</fullName>
    </submittedName>
</protein>
<evidence type="ECO:0000313" key="8">
    <source>
        <dbReference type="EMBL" id="SJM58315.1"/>
    </source>
</evidence>
<name>A0A1R4FQW0_9MICC</name>
<comment type="subcellular location">
    <subcellularLocation>
        <location evidence="1">Membrane</location>
        <topology evidence="1">Multi-pass membrane protein</topology>
    </subcellularLocation>
</comment>
<keyword evidence="4 6" id="KW-1133">Transmembrane helix</keyword>
<evidence type="ECO:0000313" key="9">
    <source>
        <dbReference type="Proteomes" id="UP000195913"/>
    </source>
</evidence>
<organism evidence="8 9">
    <name type="scientific">Arthrobacter rhombi</name>
    <dbReference type="NCBI Taxonomy" id="71253"/>
    <lineage>
        <taxon>Bacteria</taxon>
        <taxon>Bacillati</taxon>
        <taxon>Actinomycetota</taxon>
        <taxon>Actinomycetes</taxon>
        <taxon>Micrococcales</taxon>
        <taxon>Micrococcaceae</taxon>
        <taxon>Arthrobacter</taxon>
    </lineage>
</organism>
<evidence type="ECO:0000256" key="1">
    <source>
        <dbReference type="ARBA" id="ARBA00004141"/>
    </source>
</evidence>
<proteinExistence type="inferred from homology"/>
<dbReference type="SUPFAM" id="SSF103481">
    <property type="entry name" value="Multidrug resistance efflux transporter EmrE"/>
    <property type="match status" value="2"/>
</dbReference>
<feature type="transmembrane region" description="Helical" evidence="6">
    <location>
        <begin position="75"/>
        <end position="97"/>
    </location>
</feature>
<feature type="transmembrane region" description="Helical" evidence="6">
    <location>
        <begin position="50"/>
        <end position="69"/>
    </location>
</feature>
<dbReference type="Gene3D" id="1.10.3730.20">
    <property type="match status" value="1"/>
</dbReference>
<feature type="transmembrane region" description="Helical" evidence="6">
    <location>
        <begin position="224"/>
        <end position="243"/>
    </location>
</feature>
<feature type="transmembrane region" description="Helical" evidence="6">
    <location>
        <begin position="104"/>
        <end position="123"/>
    </location>
</feature>
<evidence type="ECO:0000256" key="5">
    <source>
        <dbReference type="ARBA" id="ARBA00023136"/>
    </source>
</evidence>
<dbReference type="GO" id="GO:0016020">
    <property type="term" value="C:membrane"/>
    <property type="evidence" value="ECO:0007669"/>
    <property type="project" value="UniProtKB-SubCell"/>
</dbReference>
<gene>
    <name evidence="8" type="ORF">FM101_05275</name>
</gene>
<keyword evidence="5 6" id="KW-0472">Membrane</keyword>
<feature type="transmembrane region" description="Helical" evidence="6">
    <location>
        <begin position="20"/>
        <end position="38"/>
    </location>
</feature>
<sequence>MAWGTTYLVTTELLPPDHPLFAALMRALPAGVIALLMTRRLPQGRWWFRILVLGALNIGLFFPLLFFTAERLPGGVAATLGASQPLLVAVLAVLVLAERFSWWRMSWGVVGVVGVGLVVLGPTAELDPVGISAGLAGAASMGTGVVLTKRWGRPVGVGPLQYAGWQLTAGGLILLVPAMLLEGPPSQIDAAGAAGYLWLGGIGGLTAYTLWFKGLWTLPVTATALLGLLSPLVAAGLGALVLGESLDPQQLAGFALAIMALGAGQFSPRRRTRQEITS</sequence>
<feature type="transmembrane region" description="Helical" evidence="6">
    <location>
        <begin position="129"/>
        <end position="148"/>
    </location>
</feature>
<feature type="transmembrane region" description="Helical" evidence="6">
    <location>
        <begin position="249"/>
        <end position="266"/>
    </location>
</feature>
<dbReference type="AlphaFoldDB" id="A0A1R4FQW0"/>
<keyword evidence="9" id="KW-1185">Reference proteome</keyword>
<dbReference type="InterPro" id="IPR000620">
    <property type="entry name" value="EamA_dom"/>
</dbReference>
<evidence type="ECO:0000256" key="6">
    <source>
        <dbReference type="SAM" id="Phobius"/>
    </source>
</evidence>
<dbReference type="PANTHER" id="PTHR32322">
    <property type="entry name" value="INNER MEMBRANE TRANSPORTER"/>
    <property type="match status" value="1"/>
</dbReference>
<dbReference type="Proteomes" id="UP000195913">
    <property type="component" value="Unassembled WGS sequence"/>
</dbReference>
<dbReference type="PANTHER" id="PTHR32322:SF2">
    <property type="entry name" value="EAMA DOMAIN-CONTAINING PROTEIN"/>
    <property type="match status" value="1"/>
</dbReference>
<dbReference type="Pfam" id="PF00892">
    <property type="entry name" value="EamA"/>
    <property type="match status" value="2"/>
</dbReference>
<evidence type="ECO:0000256" key="3">
    <source>
        <dbReference type="ARBA" id="ARBA00022692"/>
    </source>
</evidence>